<evidence type="ECO:0000313" key="2">
    <source>
        <dbReference type="EMBL" id="KAJ4248111.1"/>
    </source>
</evidence>
<feature type="compositionally biased region" description="Basic and acidic residues" evidence="1">
    <location>
        <begin position="123"/>
        <end position="132"/>
    </location>
</feature>
<feature type="compositionally biased region" description="Polar residues" evidence="1">
    <location>
        <begin position="190"/>
        <end position="199"/>
    </location>
</feature>
<feature type="compositionally biased region" description="Polar residues" evidence="1">
    <location>
        <begin position="163"/>
        <end position="182"/>
    </location>
</feature>
<dbReference type="EMBL" id="JAOQAZ010000037">
    <property type="protein sequence ID" value="KAJ4248111.1"/>
    <property type="molecule type" value="Genomic_DNA"/>
</dbReference>
<dbReference type="AlphaFoldDB" id="A0A9W8V8B4"/>
<feature type="compositionally biased region" description="Low complexity" evidence="1">
    <location>
        <begin position="326"/>
        <end position="338"/>
    </location>
</feature>
<feature type="region of interest" description="Disordered" evidence="1">
    <location>
        <begin position="262"/>
        <end position="291"/>
    </location>
</feature>
<evidence type="ECO:0000313" key="3">
    <source>
        <dbReference type="Proteomes" id="UP001152049"/>
    </source>
</evidence>
<feature type="region of interest" description="Disordered" evidence="1">
    <location>
        <begin position="83"/>
        <end position="200"/>
    </location>
</feature>
<protein>
    <submittedName>
        <fullName evidence="2">Uncharacterized protein</fullName>
    </submittedName>
</protein>
<dbReference type="Proteomes" id="UP001152049">
    <property type="component" value="Unassembled WGS sequence"/>
</dbReference>
<proteinExistence type="predicted"/>
<keyword evidence="3" id="KW-1185">Reference proteome</keyword>
<evidence type="ECO:0000256" key="1">
    <source>
        <dbReference type="SAM" id="MobiDB-lite"/>
    </source>
</evidence>
<organism evidence="2 3">
    <name type="scientific">Fusarium torreyae</name>
    <dbReference type="NCBI Taxonomy" id="1237075"/>
    <lineage>
        <taxon>Eukaryota</taxon>
        <taxon>Fungi</taxon>
        <taxon>Dikarya</taxon>
        <taxon>Ascomycota</taxon>
        <taxon>Pezizomycotina</taxon>
        <taxon>Sordariomycetes</taxon>
        <taxon>Hypocreomycetidae</taxon>
        <taxon>Hypocreales</taxon>
        <taxon>Nectriaceae</taxon>
        <taxon>Fusarium</taxon>
    </lineage>
</organism>
<comment type="caution">
    <text evidence="2">The sequence shown here is derived from an EMBL/GenBank/DDBJ whole genome shotgun (WGS) entry which is preliminary data.</text>
</comment>
<reference evidence="2" key="1">
    <citation type="submission" date="2022-09" db="EMBL/GenBank/DDBJ databases">
        <title>Fusarium specimens isolated from Avocado Roots.</title>
        <authorList>
            <person name="Stajich J."/>
            <person name="Roper C."/>
            <person name="Heimlech-Rivalta G."/>
        </authorList>
    </citation>
    <scope>NUCLEOTIDE SEQUENCE</scope>
    <source>
        <strain evidence="2">CF00136</strain>
    </source>
</reference>
<accession>A0A9W8V8B4</accession>
<feature type="region of interest" description="Disordered" evidence="1">
    <location>
        <begin position="308"/>
        <end position="361"/>
    </location>
</feature>
<sequence>MSPPVDPYCRGRQYRRFLADFPGPEKDHGFTADDLKLMELCPLDDAQPSEERYMTNWVKDPRSLATSRRWWRRKMMELNPEALYGPAEPKNAPEPVTKSQLTISSLHWPPQPPVVIGDNNQETVHRSTEDATHPMIEAPSAESPTKRQPSLYPILPGLESKSHTSSESTVGSMNHTQTSTGDGTMECGTNKETALNGSTEYPRVRPLSLYPSLWSSPPLTTGSGERPVPLLQTAPHEARGSAAKGAQTVPKTLTTIAGQLEYLNTRDKDGESTQTTQVDSINPEEKQGLDEETVRQLEEIVYAFYRADRRGELPAPSKDSVAVPGKLKSAQASSSKSALRPKPGEREDKPEQSPSADWGVKKTVSWFEELRLSNEDDDAEEK</sequence>
<feature type="compositionally biased region" description="Basic and acidic residues" evidence="1">
    <location>
        <begin position="342"/>
        <end position="351"/>
    </location>
</feature>
<name>A0A9W8V8B4_9HYPO</name>
<gene>
    <name evidence="2" type="ORF">NW762_012881</name>
</gene>